<evidence type="ECO:0000256" key="2">
    <source>
        <dbReference type="ARBA" id="ARBA00022692"/>
    </source>
</evidence>
<keyword evidence="2 5" id="KW-0812">Transmembrane</keyword>
<evidence type="ECO:0000313" key="7">
    <source>
        <dbReference type="Proteomes" id="UP000694620"/>
    </source>
</evidence>
<accession>A0A8C4S9R0</accession>
<evidence type="ECO:0000256" key="3">
    <source>
        <dbReference type="ARBA" id="ARBA00022989"/>
    </source>
</evidence>
<dbReference type="InterPro" id="IPR020066">
    <property type="entry name" value="Cortexin"/>
</dbReference>
<proteinExistence type="predicted"/>
<protein>
    <submittedName>
        <fullName evidence="6">Uncharacterized protein</fullName>
    </submittedName>
</protein>
<dbReference type="GO" id="GO:0016020">
    <property type="term" value="C:membrane"/>
    <property type="evidence" value="ECO:0007669"/>
    <property type="project" value="UniProtKB-SubCell"/>
</dbReference>
<dbReference type="GeneTree" id="ENSGT00960000186669"/>
<dbReference type="Proteomes" id="UP000694620">
    <property type="component" value="Chromosome 2"/>
</dbReference>
<comment type="subcellular location">
    <subcellularLocation>
        <location evidence="1">Membrane</location>
        <topology evidence="1">Single-pass membrane protein</topology>
    </subcellularLocation>
</comment>
<reference evidence="6" key="1">
    <citation type="submission" date="2021-06" db="EMBL/GenBank/DDBJ databases">
        <authorList>
            <consortium name="Wellcome Sanger Institute Data Sharing"/>
        </authorList>
    </citation>
    <scope>NUCLEOTIDE SEQUENCE [LARGE SCALE GENOMIC DNA]</scope>
</reference>
<evidence type="ECO:0000256" key="5">
    <source>
        <dbReference type="SAM" id="Phobius"/>
    </source>
</evidence>
<feature type="transmembrane region" description="Helical" evidence="5">
    <location>
        <begin position="15"/>
        <end position="35"/>
    </location>
</feature>
<dbReference type="PANTHER" id="PTHR16736">
    <property type="entry name" value="CORTEXIN-1-RELATED"/>
    <property type="match status" value="1"/>
</dbReference>
<evidence type="ECO:0000256" key="1">
    <source>
        <dbReference type="ARBA" id="ARBA00004167"/>
    </source>
</evidence>
<keyword evidence="4 5" id="KW-0472">Membrane</keyword>
<dbReference type="Ensembl" id="ENSECRT00000011560.1">
    <property type="protein sequence ID" value="ENSECRP00000011373.1"/>
    <property type="gene ID" value="ENSECRG00000007573.1"/>
</dbReference>
<dbReference type="Pfam" id="PF11057">
    <property type="entry name" value="Cortexin"/>
    <property type="match status" value="1"/>
</dbReference>
<sequence length="70" mass="8115">MELSLPIEVFPKDMLRSFALTFFFLLCVFLVVTIFRCAQMVVDPYSAIPTSTWDSLAARPFIYTLSLMIW</sequence>
<keyword evidence="7" id="KW-1185">Reference proteome</keyword>
<dbReference type="AlphaFoldDB" id="A0A8C4S9R0"/>
<dbReference type="PANTHER" id="PTHR16736:SF6">
    <property type="entry name" value="CORTEXIN DOMAIN CONTAINING 2"/>
    <property type="match status" value="1"/>
</dbReference>
<reference evidence="6" key="2">
    <citation type="submission" date="2025-08" db="UniProtKB">
        <authorList>
            <consortium name="Ensembl"/>
        </authorList>
    </citation>
    <scope>IDENTIFICATION</scope>
</reference>
<organism evidence="6 7">
    <name type="scientific">Erpetoichthys calabaricus</name>
    <name type="common">Rope fish</name>
    <name type="synonym">Calamoichthys calabaricus</name>
    <dbReference type="NCBI Taxonomy" id="27687"/>
    <lineage>
        <taxon>Eukaryota</taxon>
        <taxon>Metazoa</taxon>
        <taxon>Chordata</taxon>
        <taxon>Craniata</taxon>
        <taxon>Vertebrata</taxon>
        <taxon>Euteleostomi</taxon>
        <taxon>Actinopterygii</taxon>
        <taxon>Polypteriformes</taxon>
        <taxon>Polypteridae</taxon>
        <taxon>Erpetoichthys</taxon>
    </lineage>
</organism>
<name>A0A8C4S9R0_ERPCA</name>
<reference evidence="6" key="3">
    <citation type="submission" date="2025-09" db="UniProtKB">
        <authorList>
            <consortium name="Ensembl"/>
        </authorList>
    </citation>
    <scope>IDENTIFICATION</scope>
</reference>
<keyword evidence="3 5" id="KW-1133">Transmembrane helix</keyword>
<evidence type="ECO:0000313" key="6">
    <source>
        <dbReference type="Ensembl" id="ENSECRP00000011373.1"/>
    </source>
</evidence>
<evidence type="ECO:0000256" key="4">
    <source>
        <dbReference type="ARBA" id="ARBA00023136"/>
    </source>
</evidence>